<dbReference type="GO" id="GO:0005634">
    <property type="term" value="C:nucleus"/>
    <property type="evidence" value="ECO:0007669"/>
    <property type="project" value="TreeGrafter"/>
</dbReference>
<dbReference type="InterPro" id="IPR001394">
    <property type="entry name" value="Peptidase_C19_UCH"/>
</dbReference>
<evidence type="ECO:0000313" key="9">
    <source>
        <dbReference type="EMBL" id="KAJ0973289.1"/>
    </source>
</evidence>
<dbReference type="InterPro" id="IPR038765">
    <property type="entry name" value="Papain-like_cys_pep_sf"/>
</dbReference>
<evidence type="ECO:0000313" key="10">
    <source>
        <dbReference type="Proteomes" id="UP001085076"/>
    </source>
</evidence>
<dbReference type="EMBL" id="JAGGNH010000005">
    <property type="protein sequence ID" value="KAJ0973289.1"/>
    <property type="molecule type" value="Genomic_DNA"/>
</dbReference>
<comment type="caution">
    <text evidence="9">The sequence shown here is derived from an EMBL/GenBank/DDBJ whole genome shotgun (WGS) entry which is preliminary data.</text>
</comment>
<comment type="function">
    <text evidence="7">Recognizes and hydrolyzes the peptide bond at the C-terminal Gly of ubiquitin. Involved in the processing of poly-ubiquitin precursors as well as that of ubiquitinated proteins.</text>
</comment>
<dbReference type="Proteomes" id="UP001085076">
    <property type="component" value="Miscellaneous, Linkage group lg05"/>
</dbReference>
<dbReference type="SUPFAM" id="SSF54001">
    <property type="entry name" value="Cysteine proteinases"/>
    <property type="match status" value="1"/>
</dbReference>
<gene>
    <name evidence="9" type="ORF">J5N97_021248</name>
</gene>
<organism evidence="9 10">
    <name type="scientific">Dioscorea zingiberensis</name>
    <dbReference type="NCBI Taxonomy" id="325984"/>
    <lineage>
        <taxon>Eukaryota</taxon>
        <taxon>Viridiplantae</taxon>
        <taxon>Streptophyta</taxon>
        <taxon>Embryophyta</taxon>
        <taxon>Tracheophyta</taxon>
        <taxon>Spermatophyta</taxon>
        <taxon>Magnoliopsida</taxon>
        <taxon>Liliopsida</taxon>
        <taxon>Dioscoreales</taxon>
        <taxon>Dioscoreaceae</taxon>
        <taxon>Dioscorea</taxon>
    </lineage>
</organism>
<evidence type="ECO:0000256" key="1">
    <source>
        <dbReference type="ARBA" id="ARBA00000707"/>
    </source>
</evidence>
<accession>A0A9D5CI45</accession>
<dbReference type="InterPro" id="IPR028889">
    <property type="entry name" value="USP"/>
</dbReference>
<evidence type="ECO:0000256" key="6">
    <source>
        <dbReference type="ARBA" id="ARBA00022807"/>
    </source>
</evidence>
<evidence type="ECO:0000256" key="4">
    <source>
        <dbReference type="ARBA" id="ARBA00022786"/>
    </source>
</evidence>
<dbReference type="GO" id="GO:0006508">
    <property type="term" value="P:proteolysis"/>
    <property type="evidence" value="ECO:0007669"/>
    <property type="project" value="UniProtKB-KW"/>
</dbReference>
<keyword evidence="4 7" id="KW-0833">Ubl conjugation pathway</keyword>
<dbReference type="OrthoDB" id="2248014at2759"/>
<proteinExistence type="inferred from homology"/>
<keyword evidence="6 7" id="KW-0788">Thiol protease</keyword>
<reference evidence="9" key="1">
    <citation type="submission" date="2021-03" db="EMBL/GenBank/DDBJ databases">
        <authorList>
            <person name="Li Z."/>
            <person name="Yang C."/>
        </authorList>
    </citation>
    <scope>NUCLEOTIDE SEQUENCE</scope>
    <source>
        <strain evidence="9">Dzin_1.0</strain>
        <tissue evidence="9">Leaf</tissue>
    </source>
</reference>
<dbReference type="EC" id="3.4.19.12" evidence="7"/>
<reference evidence="9" key="2">
    <citation type="journal article" date="2022" name="Hortic Res">
        <title>The genome of Dioscorea zingiberensis sheds light on the biosynthesis, origin and evolution of the medicinally important diosgenin saponins.</title>
        <authorList>
            <person name="Li Y."/>
            <person name="Tan C."/>
            <person name="Li Z."/>
            <person name="Guo J."/>
            <person name="Li S."/>
            <person name="Chen X."/>
            <person name="Wang C."/>
            <person name="Dai X."/>
            <person name="Yang H."/>
            <person name="Song W."/>
            <person name="Hou L."/>
            <person name="Xu J."/>
            <person name="Tong Z."/>
            <person name="Xu A."/>
            <person name="Yuan X."/>
            <person name="Wang W."/>
            <person name="Yang Q."/>
            <person name="Chen L."/>
            <person name="Sun Z."/>
            <person name="Wang K."/>
            <person name="Pan B."/>
            <person name="Chen J."/>
            <person name="Bao Y."/>
            <person name="Liu F."/>
            <person name="Qi X."/>
            <person name="Gang D.R."/>
            <person name="Wen J."/>
            <person name="Li J."/>
        </authorList>
    </citation>
    <scope>NUCLEOTIDE SEQUENCE</scope>
    <source>
        <strain evidence="9">Dzin_1.0</strain>
    </source>
</reference>
<dbReference type="Pfam" id="PF00443">
    <property type="entry name" value="UCH"/>
    <property type="match status" value="1"/>
</dbReference>
<comment type="catalytic activity">
    <reaction evidence="1 7">
        <text>Thiol-dependent hydrolysis of ester, thioester, amide, peptide and isopeptide bonds formed by the C-terminal Gly of ubiquitin (a 76-residue protein attached to proteins as an intracellular targeting signal).</text>
        <dbReference type="EC" id="3.4.19.12"/>
    </reaction>
</comment>
<evidence type="ECO:0000256" key="7">
    <source>
        <dbReference type="RuleBase" id="RU366025"/>
    </source>
</evidence>
<dbReference type="PANTHER" id="PTHR24006:SF888">
    <property type="entry name" value="UBIQUITIN CARBOXYL-TERMINAL HYDROLASE 30"/>
    <property type="match status" value="1"/>
</dbReference>
<sequence length="539" mass="60140">MGVAGLYIAVQKGCLEWLNIPGESGQKGSSEFIYYIPGLQNLGNNCFLNVIIQALASCTSFYPFLQNIMIDDDLLLDQKAEKMPLRVALTSLLEDLCVVRDERTVLNPRKVMLAMGNYVSSFNLTRQQDASEAFLHLLSSLEEEVSQYYVPQDSSLAEIASSSSRIYQPVREGQSDSARWQKDYIGPLVGTISSVLACRGCSSVLSMDVESFHCLPLTPLQAKITDLVDGCTLVDGIKHFIAAEHLENYRCSQCWHNAALKYLSSKSKKDEKKIEAISNCVKLDSCDCKSLFLQEEVRWPGFSDAVKRLRIGRCPKILCIHLQRASMSPHGDLIKLEGHISFPLILDMFPFTEAAAKVKQEILFANMGNQGMNQQHFSPIHSVLQWKVQTLPHIYKISNESIASESSLRNKMRNSVCDSLEDCPPSTTKGCSGSDAILEDKVASGTQARSMFQPEFNKPNIGDGSPDTSKKILYRLSSVVEHYGRPESGHYAVYRRLSSETSMQQWLYISDDKVSSVSEESALAAEASMLFYERIEEPL</sequence>
<dbReference type="Gene3D" id="3.90.70.10">
    <property type="entry name" value="Cysteine proteinases"/>
    <property type="match status" value="1"/>
</dbReference>
<evidence type="ECO:0000256" key="3">
    <source>
        <dbReference type="ARBA" id="ARBA00022670"/>
    </source>
</evidence>
<name>A0A9D5CI45_9LILI</name>
<dbReference type="PROSITE" id="PS00972">
    <property type="entry name" value="USP_1"/>
    <property type="match status" value="1"/>
</dbReference>
<dbReference type="GO" id="GO:0004843">
    <property type="term" value="F:cysteine-type deubiquitinase activity"/>
    <property type="evidence" value="ECO:0007669"/>
    <property type="project" value="UniProtKB-UniRule"/>
</dbReference>
<keyword evidence="10" id="KW-1185">Reference proteome</keyword>
<keyword evidence="3 7" id="KW-0645">Protease</keyword>
<keyword evidence="5 7" id="KW-0378">Hydrolase</keyword>
<dbReference type="PANTHER" id="PTHR24006">
    <property type="entry name" value="UBIQUITIN CARBOXYL-TERMINAL HYDROLASE"/>
    <property type="match status" value="1"/>
</dbReference>
<comment type="similarity">
    <text evidence="2 7">Belongs to the peptidase C19 family.</text>
</comment>
<evidence type="ECO:0000256" key="5">
    <source>
        <dbReference type="ARBA" id="ARBA00022801"/>
    </source>
</evidence>
<dbReference type="InterPro" id="IPR018200">
    <property type="entry name" value="USP_CS"/>
</dbReference>
<protein>
    <recommendedName>
        <fullName evidence="7">Ubiquitin carboxyl-terminal hydrolase</fullName>
        <ecNumber evidence="7">3.4.19.12</ecNumber>
    </recommendedName>
</protein>
<dbReference type="GO" id="GO:0016579">
    <property type="term" value="P:protein deubiquitination"/>
    <property type="evidence" value="ECO:0007669"/>
    <property type="project" value="InterPro"/>
</dbReference>
<dbReference type="InterPro" id="IPR050164">
    <property type="entry name" value="Peptidase_C19"/>
</dbReference>
<dbReference type="GO" id="GO:0005829">
    <property type="term" value="C:cytosol"/>
    <property type="evidence" value="ECO:0007669"/>
    <property type="project" value="TreeGrafter"/>
</dbReference>
<dbReference type="PROSITE" id="PS00973">
    <property type="entry name" value="USP_2"/>
    <property type="match status" value="1"/>
</dbReference>
<dbReference type="PROSITE" id="PS50235">
    <property type="entry name" value="USP_3"/>
    <property type="match status" value="1"/>
</dbReference>
<evidence type="ECO:0000256" key="2">
    <source>
        <dbReference type="ARBA" id="ARBA00009085"/>
    </source>
</evidence>
<feature type="domain" description="USP" evidence="8">
    <location>
        <begin position="37"/>
        <end position="535"/>
    </location>
</feature>
<dbReference type="CDD" id="cd02662">
    <property type="entry name" value="Peptidase_C19F"/>
    <property type="match status" value="1"/>
</dbReference>
<evidence type="ECO:0000259" key="8">
    <source>
        <dbReference type="PROSITE" id="PS50235"/>
    </source>
</evidence>
<dbReference type="AlphaFoldDB" id="A0A9D5CI45"/>